<dbReference type="EMBL" id="JAOYFB010000037">
    <property type="protein sequence ID" value="KAK4022353.1"/>
    <property type="molecule type" value="Genomic_DNA"/>
</dbReference>
<keyword evidence="7" id="KW-0479">Metal-binding</keyword>
<dbReference type="SMART" id="SM00249">
    <property type="entry name" value="PHD"/>
    <property type="match status" value="1"/>
</dbReference>
<evidence type="ECO:0000256" key="7">
    <source>
        <dbReference type="ARBA" id="ARBA00022723"/>
    </source>
</evidence>
<dbReference type="Gene3D" id="3.30.40.10">
    <property type="entry name" value="Zinc/RING finger domain, C3HC4 (zinc finger)"/>
    <property type="match status" value="1"/>
</dbReference>
<feature type="compositionally biased region" description="Low complexity" evidence="11">
    <location>
        <begin position="581"/>
        <end position="593"/>
    </location>
</feature>
<feature type="region of interest" description="Disordered" evidence="11">
    <location>
        <begin position="1567"/>
        <end position="1618"/>
    </location>
</feature>
<feature type="compositionally biased region" description="Polar residues" evidence="11">
    <location>
        <begin position="1900"/>
        <end position="1915"/>
    </location>
</feature>
<feature type="compositionally biased region" description="Polar residues" evidence="11">
    <location>
        <begin position="1038"/>
        <end position="1052"/>
    </location>
</feature>
<keyword evidence="17" id="KW-1185">Reference proteome</keyword>
<dbReference type="PROSITE" id="PS01359">
    <property type="entry name" value="ZF_PHD_1"/>
    <property type="match status" value="1"/>
</dbReference>
<feature type="compositionally biased region" description="Basic residues" evidence="11">
    <location>
        <begin position="1064"/>
        <end position="1074"/>
    </location>
</feature>
<feature type="compositionally biased region" description="Polar residues" evidence="11">
    <location>
        <begin position="594"/>
        <end position="605"/>
    </location>
</feature>
<dbReference type="InterPro" id="IPR001214">
    <property type="entry name" value="SET_dom"/>
</dbReference>
<accession>A0ABR0AB37</accession>
<keyword evidence="9" id="KW-0862">Zinc</keyword>
<dbReference type="PROSITE" id="PS51215">
    <property type="entry name" value="AWS"/>
    <property type="match status" value="1"/>
</dbReference>
<evidence type="ECO:0000256" key="4">
    <source>
        <dbReference type="ARBA" id="ARBA00022603"/>
    </source>
</evidence>
<evidence type="ECO:0000256" key="8">
    <source>
        <dbReference type="ARBA" id="ARBA00022771"/>
    </source>
</evidence>
<evidence type="ECO:0000256" key="2">
    <source>
        <dbReference type="ARBA" id="ARBA00004286"/>
    </source>
</evidence>
<dbReference type="PROSITE" id="PS50868">
    <property type="entry name" value="POST_SET"/>
    <property type="match status" value="1"/>
</dbReference>
<dbReference type="SUPFAM" id="SSF82199">
    <property type="entry name" value="SET domain"/>
    <property type="match status" value="1"/>
</dbReference>
<evidence type="ECO:0000259" key="13">
    <source>
        <dbReference type="PROSITE" id="PS50868"/>
    </source>
</evidence>
<feature type="compositionally biased region" description="Acidic residues" evidence="11">
    <location>
        <begin position="56"/>
        <end position="68"/>
    </location>
</feature>
<keyword evidence="6" id="KW-0949">S-adenosyl-L-methionine</keyword>
<keyword evidence="3" id="KW-0158">Chromosome</keyword>
<evidence type="ECO:0000256" key="11">
    <source>
        <dbReference type="SAM" id="MobiDB-lite"/>
    </source>
</evidence>
<dbReference type="InterPro" id="IPR013083">
    <property type="entry name" value="Znf_RING/FYVE/PHD"/>
</dbReference>
<feature type="region of interest" description="Disordered" evidence="11">
    <location>
        <begin position="20"/>
        <end position="147"/>
    </location>
</feature>
<dbReference type="SUPFAM" id="SSF57903">
    <property type="entry name" value="FYVE/PHD zinc finger"/>
    <property type="match status" value="1"/>
</dbReference>
<feature type="region of interest" description="Disordered" evidence="11">
    <location>
        <begin position="1036"/>
        <end position="1173"/>
    </location>
</feature>
<dbReference type="Gene3D" id="2.30.30.490">
    <property type="match status" value="1"/>
</dbReference>
<evidence type="ECO:0000259" key="15">
    <source>
        <dbReference type="PROSITE" id="PS51215"/>
    </source>
</evidence>
<feature type="region of interest" description="Disordered" evidence="11">
    <location>
        <begin position="1890"/>
        <end position="1940"/>
    </location>
</feature>
<comment type="subcellular location">
    <subcellularLocation>
        <location evidence="2">Chromosome</location>
    </subcellularLocation>
    <subcellularLocation>
        <location evidence="1">Nucleus</location>
    </subcellularLocation>
</comment>
<organism evidence="16 17">
    <name type="scientific">Daphnia magna</name>
    <dbReference type="NCBI Taxonomy" id="35525"/>
    <lineage>
        <taxon>Eukaryota</taxon>
        <taxon>Metazoa</taxon>
        <taxon>Ecdysozoa</taxon>
        <taxon>Arthropoda</taxon>
        <taxon>Crustacea</taxon>
        <taxon>Branchiopoda</taxon>
        <taxon>Diplostraca</taxon>
        <taxon>Cladocera</taxon>
        <taxon>Anomopoda</taxon>
        <taxon>Daphniidae</taxon>
        <taxon>Daphnia</taxon>
    </lineage>
</organism>
<proteinExistence type="predicted"/>
<evidence type="ECO:0000313" key="17">
    <source>
        <dbReference type="Proteomes" id="UP001234178"/>
    </source>
</evidence>
<gene>
    <name evidence="16" type="ORF">OUZ56_007824</name>
</gene>
<feature type="compositionally biased region" description="Basic residues" evidence="11">
    <location>
        <begin position="765"/>
        <end position="778"/>
    </location>
</feature>
<dbReference type="Pfam" id="PF00856">
    <property type="entry name" value="SET"/>
    <property type="match status" value="1"/>
</dbReference>
<evidence type="ECO:0000313" key="16">
    <source>
        <dbReference type="EMBL" id="KAK4022353.1"/>
    </source>
</evidence>
<evidence type="ECO:0000256" key="3">
    <source>
        <dbReference type="ARBA" id="ARBA00022454"/>
    </source>
</evidence>
<feature type="compositionally biased region" description="Low complexity" evidence="11">
    <location>
        <begin position="85"/>
        <end position="101"/>
    </location>
</feature>
<evidence type="ECO:0000256" key="10">
    <source>
        <dbReference type="ARBA" id="ARBA00023242"/>
    </source>
</evidence>
<evidence type="ECO:0000256" key="9">
    <source>
        <dbReference type="ARBA" id="ARBA00022833"/>
    </source>
</evidence>
<feature type="compositionally biased region" description="Polar residues" evidence="11">
    <location>
        <begin position="518"/>
        <end position="527"/>
    </location>
</feature>
<feature type="compositionally biased region" description="Low complexity" evidence="11">
    <location>
        <begin position="107"/>
        <end position="138"/>
    </location>
</feature>
<dbReference type="InterPro" id="IPR046341">
    <property type="entry name" value="SET_dom_sf"/>
</dbReference>
<dbReference type="SMART" id="SM00508">
    <property type="entry name" value="PostSET"/>
    <property type="match status" value="1"/>
</dbReference>
<dbReference type="InterPro" id="IPR003616">
    <property type="entry name" value="Post-SET_dom"/>
</dbReference>
<dbReference type="CDD" id="cd04717">
    <property type="entry name" value="BAH_polybromo"/>
    <property type="match status" value="1"/>
</dbReference>
<dbReference type="Gene3D" id="2.170.270.10">
    <property type="entry name" value="SET domain"/>
    <property type="match status" value="1"/>
</dbReference>
<keyword evidence="5" id="KW-0808">Transferase</keyword>
<evidence type="ECO:0008006" key="18">
    <source>
        <dbReference type="Google" id="ProtNLM"/>
    </source>
</evidence>
<evidence type="ECO:0000256" key="5">
    <source>
        <dbReference type="ARBA" id="ARBA00022679"/>
    </source>
</evidence>
<dbReference type="InterPro" id="IPR043319">
    <property type="entry name" value="PHD_ASH1L"/>
</dbReference>
<feature type="compositionally biased region" description="Low complexity" evidence="11">
    <location>
        <begin position="528"/>
        <end position="545"/>
    </location>
</feature>
<evidence type="ECO:0000259" key="14">
    <source>
        <dbReference type="PROSITE" id="PS51038"/>
    </source>
</evidence>
<dbReference type="InterPro" id="IPR001965">
    <property type="entry name" value="Znf_PHD"/>
</dbReference>
<dbReference type="SMART" id="SM00439">
    <property type="entry name" value="BAH"/>
    <property type="match status" value="1"/>
</dbReference>
<feature type="domain" description="Post-SET" evidence="13">
    <location>
        <begin position="1464"/>
        <end position="1480"/>
    </location>
</feature>
<feature type="compositionally biased region" description="Pro residues" evidence="11">
    <location>
        <begin position="563"/>
        <end position="573"/>
    </location>
</feature>
<feature type="region of interest" description="Disordered" evidence="11">
    <location>
        <begin position="966"/>
        <end position="988"/>
    </location>
</feature>
<dbReference type="InterPro" id="IPR019786">
    <property type="entry name" value="Zinc_finger_PHD-type_CS"/>
</dbReference>
<evidence type="ECO:0000256" key="6">
    <source>
        <dbReference type="ARBA" id="ARBA00022691"/>
    </source>
</evidence>
<dbReference type="InterPro" id="IPR043151">
    <property type="entry name" value="BAH_sf"/>
</dbReference>
<feature type="region of interest" description="Disordered" evidence="11">
    <location>
        <begin position="515"/>
        <end position="631"/>
    </location>
</feature>
<dbReference type="CDD" id="cd19174">
    <property type="entry name" value="SET_ASH1L"/>
    <property type="match status" value="1"/>
</dbReference>
<reference evidence="16 17" key="1">
    <citation type="journal article" date="2023" name="Nucleic Acids Res.">
        <title>The hologenome of Daphnia magna reveals possible DNA methylation and microbiome-mediated evolution of the host genome.</title>
        <authorList>
            <person name="Chaturvedi A."/>
            <person name="Li X."/>
            <person name="Dhandapani V."/>
            <person name="Marshall H."/>
            <person name="Kissane S."/>
            <person name="Cuenca-Cambronero M."/>
            <person name="Asole G."/>
            <person name="Calvet F."/>
            <person name="Ruiz-Romero M."/>
            <person name="Marangio P."/>
            <person name="Guigo R."/>
            <person name="Rago D."/>
            <person name="Mirbahai L."/>
            <person name="Eastwood N."/>
            <person name="Colbourne J.K."/>
            <person name="Zhou J."/>
            <person name="Mallon E."/>
            <person name="Orsini L."/>
        </authorList>
    </citation>
    <scope>NUCLEOTIDE SEQUENCE [LARGE SCALE GENOMIC DNA]</scope>
    <source>
        <strain evidence="16">LRV0_1</strain>
    </source>
</reference>
<dbReference type="Pfam" id="PF17907">
    <property type="entry name" value="AWS"/>
    <property type="match status" value="1"/>
</dbReference>
<dbReference type="SMART" id="SM00317">
    <property type="entry name" value="SET"/>
    <property type="match status" value="1"/>
</dbReference>
<feature type="compositionally biased region" description="Low complexity" evidence="11">
    <location>
        <begin position="261"/>
        <end position="272"/>
    </location>
</feature>
<feature type="region of interest" description="Disordered" evidence="11">
    <location>
        <begin position="1977"/>
        <end position="2003"/>
    </location>
</feature>
<feature type="compositionally biased region" description="Polar residues" evidence="11">
    <location>
        <begin position="974"/>
        <end position="983"/>
    </location>
</feature>
<dbReference type="InterPro" id="IPR011011">
    <property type="entry name" value="Znf_FYVE_PHD"/>
</dbReference>
<dbReference type="PANTHER" id="PTHR46147">
    <property type="entry name" value="HISTONE-LYSINE N-METHYLTRANSFERASE ASH1"/>
    <property type="match status" value="1"/>
</dbReference>
<dbReference type="Proteomes" id="UP001234178">
    <property type="component" value="Unassembled WGS sequence"/>
</dbReference>
<dbReference type="InterPro" id="IPR006560">
    <property type="entry name" value="AWS_dom"/>
</dbReference>
<feature type="region of interest" description="Disordered" evidence="11">
    <location>
        <begin position="225"/>
        <end position="278"/>
    </location>
</feature>
<protein>
    <recommendedName>
        <fullName evidence="18">Histone-lysine N-methyltransferase ASH1L</fullName>
    </recommendedName>
</protein>
<comment type="caution">
    <text evidence="16">The sequence shown here is derived from an EMBL/GenBank/DDBJ whole genome shotgun (WGS) entry which is preliminary data.</text>
</comment>
<dbReference type="Pfam" id="PF20826">
    <property type="entry name" value="PHD_5"/>
    <property type="match status" value="1"/>
</dbReference>
<feature type="compositionally biased region" description="Basic and acidic residues" evidence="11">
    <location>
        <begin position="1586"/>
        <end position="1603"/>
    </location>
</feature>
<dbReference type="CDD" id="cd15548">
    <property type="entry name" value="PHD_ASH1L"/>
    <property type="match status" value="1"/>
</dbReference>
<feature type="region of interest" description="Disordered" evidence="11">
    <location>
        <begin position="757"/>
        <end position="786"/>
    </location>
</feature>
<dbReference type="PROSITE" id="PS50280">
    <property type="entry name" value="SET"/>
    <property type="match status" value="1"/>
</dbReference>
<sequence>MANLNALPDLSTVDIQAIKDSGPVHPRISLPPLTTIAENWDSVEPSSRNLILNDESFSEDDEESDEEDQSHGSMSGKIQERNSHRTSCSSSSSVPDSGTDSSESELSDATSDSVGSSSSSSDSDSDSQSSVSSASSKSKIQPTSVCRAKTSFSVREANYDKGRVTLRLSTLQLGRKKEITNMPVGKTTKIPKLENARTMNASSFEPCDTDNVCMNSSNQAVGTLNKTDKLKGLNNQKATTPVKRTRQLRVKPRSEPLNAESSKSGRGSSSKSLPSVTMTKTLDKARKKAIETPVCKKGDCLPSVMDVYSTVITKKDNSQATTSLTRSTVIPPSSHPIAGFVNIGPSMSDLDSDSDELYLPAVSEAIRMLDLDSQGSPASNTTTGLSNSALRTSGHPPLPINTSSASSVSAWPSVGYCSSLLQQFVAKSQSGEPPPPLPTLMLPTKGARKCFPPNDEPLPSSFMTTADSKSIKRVIEAAKPSSFSSIHNTTLLAPVSVSHMDQDLDMMVPMRGLDCHQSHVSPDSGIQSVSGSPFSVHSSPVHPSGIGNNNQTSGQLQSLVVSPCPPITSPSPPLHQKQTSKKSSSNQKNSTTKYQNVPLQVTNVKSSDRQSGSRSRRPRSCRDTASTLSSGLGKDSCIVQAIQRGMNAALRLKNKNTADEITNSPIEAAVTYVQATSTKSKGSRTKKSKKKHLKNAYSQVKTSLKLPIQDSSTFCNEITTQVSSLVTRGSDDSETSPVIMLHQQQPKFANELKATITRSPSPKLQNKKRKKKRKKHKNSGHDKVLTVPVDPSLQSTLDQLCRRLDSCTISRSVADNGPVNSEKRPWIFQCRKYTFTTGNCSSGNRTKRKKTVEDTVIHPNVQNSVGKRKSKPKRTGLQSVPVLASSNVETTREKEPCIASAAASAALSAVELLLPLKKRHHHLATSTETPVAKSPSINLQDCESAIEKPSHDQALSKVIQQQQVNSRKRVALGESTTAETNESMGDDQGECKVQIASNLKARKGRSFKKAKMEIPEEAIVSIKVAPEMPVNHDHVQTEKTQLSSSATFTPNVQGEEGSHLDKMVKKRHRRRKTFNRTGFPTVKKKRKKLLSPVPSFSVLQPSSSKDEIEQSALSSTSSRQAKRAKLMPSKEDDDDGLLPEPTSSEAPSGDESNPILPLPSTKGSLPKKRRMSNMRKRYLPAGLLSNYFKEDHENNSGTITISTDRTKFLTYEPEEHEHGLLPPPFYCERILRRTKRDFQLPFDVWWLHQQGKLPDRDNLVPSWNYRKIRSNVYYDVKPPFTNDAEACNCTLPQPDAKDAETQCCGDDCLNRMVYTECSSQMCPVGDKCMNQRIQRHRWAQGLERFMTKEKGWGVRCRNQLKSGVFILEYVGEVVSDKEFKERMHTVYVHDTHHYCLHLDGGLVIDGHRMGGDGRFVNHSCAPNCEMQKWSVNGLPRMALFALRDISPLEELSYDYNFSLFNPAEGQPCKCGSPQCRGVIGGKSQRINTVQDPGTGSKLPQKLSLQKRKRKTQVQGKTNLTICSSSMNLRPLSAQQRVFVLQHRCFLLRNLDKVRDWRDRQKDRIKQAKQQHQTVGRSRRFVSRPNVDQDKDFALSAPEKDPLPHENITADTEKPLEPTPDLQMLKTEENLSNIEEVVRCRCRLFDDEGLMVQCEMCETWQHSDCLGSAKESAVDAEHYVCHACAGLSLCPDDLKIVLVPQPENPPEGQTYYLSLYYKDLHLRQGDCVYVLRDHDTPDSERALWNGVGEEFPQPRPPHRLPPHIKLANLDIFQIERMWTDENGKQFVWGHHFYRPQDTYHEPSRKFFVNELCYSPLEEAIPIWAVVGRCWVLDLTTFCKGRPIDAVEEHVYICEYRVDRTASLFSKNVRTKFSVCTRRFAFKSFVTRLKPQRTYQPHGAPPNTSRKTTESVTAKSTPKNEKHGKEKLKKLKQETSYLPQPTSSVAEAQLKIDEQKSRLDKLLRHLLIKKAPEGSLAEDATHLLHRGRGRMRVRPPKRKVVSSTT</sequence>
<name>A0ABR0AB37_9CRUS</name>
<dbReference type="Pfam" id="PF01426">
    <property type="entry name" value="BAH"/>
    <property type="match status" value="1"/>
</dbReference>
<dbReference type="SMART" id="SM00570">
    <property type="entry name" value="AWS"/>
    <property type="match status" value="1"/>
</dbReference>
<feature type="domain" description="AWS" evidence="15">
    <location>
        <begin position="1282"/>
        <end position="1337"/>
    </location>
</feature>
<feature type="domain" description="SET" evidence="12">
    <location>
        <begin position="1340"/>
        <end position="1456"/>
    </location>
</feature>
<feature type="domain" description="BAH" evidence="14">
    <location>
        <begin position="1719"/>
        <end position="1867"/>
    </location>
</feature>
<feature type="compositionally biased region" description="Basic residues" evidence="11">
    <location>
        <begin position="1981"/>
        <end position="2003"/>
    </location>
</feature>
<evidence type="ECO:0000256" key="1">
    <source>
        <dbReference type="ARBA" id="ARBA00004123"/>
    </source>
</evidence>
<dbReference type="PROSITE" id="PS51038">
    <property type="entry name" value="BAH"/>
    <property type="match status" value="1"/>
</dbReference>
<evidence type="ECO:0000259" key="12">
    <source>
        <dbReference type="PROSITE" id="PS50280"/>
    </source>
</evidence>
<keyword evidence="4" id="KW-0489">Methyltransferase</keyword>
<dbReference type="PANTHER" id="PTHR46147:SF3">
    <property type="entry name" value="HISTONE-LYSINE N-METHYLTRANSFERASE ASH1"/>
    <property type="match status" value="1"/>
</dbReference>
<feature type="compositionally biased region" description="Polar residues" evidence="11">
    <location>
        <begin position="546"/>
        <end position="560"/>
    </location>
</feature>
<keyword evidence="10" id="KW-0539">Nucleus</keyword>
<dbReference type="InterPro" id="IPR001025">
    <property type="entry name" value="BAH_dom"/>
</dbReference>
<keyword evidence="8" id="KW-0863">Zinc-finger</keyword>